<dbReference type="KEGG" id="aalg:AREALGSMS7_01794"/>
<dbReference type="Gene3D" id="2.40.128.490">
    <property type="entry name" value="Uncharacterised protein PF14869, DUF4488"/>
    <property type="match status" value="1"/>
</dbReference>
<sequence length="240" mass="27500">MKLTKISVFIGLILFLSFFDRITAQIPANVYHFEEKSKDGTLHHELKLDADYYVHTVYKESPAEFIKTMGGYYKTSGNNLMVDLEFNSNHKEDKITSINVPYKLKKGNLILEGAKPMTFTPTKLGTQDLDGKWLMTGRVTDQGEQRRDTSRPRKTMKYLLNGHFQWIAYNTETFEFFGSGGGTYEATNGKYTENIGYFSRDNSRVGAALSFNYELNGKDWHHTGKSSKGDPLNEIWTIRD</sequence>
<name>A0A221UVQ4_9FLAO</name>
<evidence type="ECO:0000313" key="1">
    <source>
        <dbReference type="EMBL" id="ASO05258.1"/>
    </source>
</evidence>
<accession>A0A221UVQ4</accession>
<dbReference type="STRING" id="616991.GCA_000733925_00170"/>
<proteinExistence type="predicted"/>
<dbReference type="AlphaFoldDB" id="A0A221UVQ4"/>
<protein>
    <submittedName>
        <fullName evidence="1">Membrane or secreted protein</fullName>
    </submittedName>
</protein>
<reference evidence="1 2" key="1">
    <citation type="submission" date="2017-07" db="EMBL/GenBank/DDBJ databases">
        <title>Genome Sequence of Arenibacter algicola Strain SMS7 Isolated from a culture of the Diatom Skeletonema marinoi.</title>
        <authorList>
            <person name="Topel M."/>
            <person name="Pinder M.I.M."/>
            <person name="Johansson O.N."/>
            <person name="Kourtchenko O."/>
            <person name="Godhe A."/>
            <person name="Clarke A.K."/>
        </authorList>
    </citation>
    <scope>NUCLEOTIDE SEQUENCE [LARGE SCALE GENOMIC DNA]</scope>
    <source>
        <strain evidence="1 2">SMS7</strain>
    </source>
</reference>
<evidence type="ECO:0000313" key="2">
    <source>
        <dbReference type="Proteomes" id="UP000204551"/>
    </source>
</evidence>
<dbReference type="RefSeq" id="WP_034247937.1">
    <property type="nucleotide sequence ID" value="NZ_CP022515.1"/>
</dbReference>
<organism evidence="1 2">
    <name type="scientific">Arenibacter algicola</name>
    <dbReference type="NCBI Taxonomy" id="616991"/>
    <lineage>
        <taxon>Bacteria</taxon>
        <taxon>Pseudomonadati</taxon>
        <taxon>Bacteroidota</taxon>
        <taxon>Flavobacteriia</taxon>
        <taxon>Flavobacteriales</taxon>
        <taxon>Flavobacteriaceae</taxon>
        <taxon>Arenibacter</taxon>
    </lineage>
</organism>
<dbReference type="EMBL" id="CP022515">
    <property type="protein sequence ID" value="ASO05258.1"/>
    <property type="molecule type" value="Genomic_DNA"/>
</dbReference>
<dbReference type="Proteomes" id="UP000204551">
    <property type="component" value="Chromosome"/>
</dbReference>
<dbReference type="eggNOG" id="ENOG502Z7YB">
    <property type="taxonomic scope" value="Bacteria"/>
</dbReference>
<gene>
    <name evidence="1" type="ORF">AREALGSMS7_01794</name>
</gene>